<evidence type="ECO:0000256" key="2">
    <source>
        <dbReference type="ARBA" id="ARBA00012732"/>
    </source>
</evidence>
<keyword evidence="11" id="KW-1185">Reference proteome</keyword>
<dbReference type="InterPro" id="IPR019799">
    <property type="entry name" value="Glyco_hydro_22_CS"/>
</dbReference>
<dbReference type="InterPro" id="IPR001916">
    <property type="entry name" value="Glyco_hydro_22"/>
</dbReference>
<dbReference type="GO" id="GO:0042742">
    <property type="term" value="P:defense response to bacterium"/>
    <property type="evidence" value="ECO:0007669"/>
    <property type="project" value="UniProtKB-KW"/>
</dbReference>
<evidence type="ECO:0000256" key="3">
    <source>
        <dbReference type="ARBA" id="ARBA00022638"/>
    </source>
</evidence>
<name>A0AAW1U520_9CUCU</name>
<dbReference type="PANTHER" id="PTHR11407">
    <property type="entry name" value="LYSOZYME C"/>
    <property type="match status" value="1"/>
</dbReference>
<keyword evidence="4" id="KW-1015">Disulfide bond</keyword>
<evidence type="ECO:0000256" key="6">
    <source>
        <dbReference type="RuleBase" id="RU004440"/>
    </source>
</evidence>
<dbReference type="Gene3D" id="1.10.530.10">
    <property type="match status" value="1"/>
</dbReference>
<protein>
    <recommendedName>
        <fullName evidence="2">lysozyme</fullName>
        <ecNumber evidence="2">3.2.1.17</ecNumber>
    </recommendedName>
</protein>
<keyword evidence="8" id="KW-0732">Signal</keyword>
<dbReference type="SMART" id="SM00263">
    <property type="entry name" value="LYZ1"/>
    <property type="match status" value="1"/>
</dbReference>
<accession>A0AAW1U520</accession>
<feature type="region of interest" description="Disordered" evidence="7">
    <location>
        <begin position="302"/>
        <end position="350"/>
    </location>
</feature>
<feature type="chain" id="PRO_5043564952" description="lysozyme" evidence="8">
    <location>
        <begin position="20"/>
        <end position="374"/>
    </location>
</feature>
<keyword evidence="5" id="KW-0326">Glycosidase</keyword>
<dbReference type="Pfam" id="PF00062">
    <property type="entry name" value="Lys"/>
    <property type="match status" value="1"/>
</dbReference>
<keyword evidence="3" id="KW-0929">Antimicrobial</keyword>
<dbReference type="GO" id="GO:0031640">
    <property type="term" value="P:killing of cells of another organism"/>
    <property type="evidence" value="ECO:0007669"/>
    <property type="project" value="UniProtKB-KW"/>
</dbReference>
<dbReference type="AlphaFoldDB" id="A0AAW1U520"/>
<evidence type="ECO:0000256" key="5">
    <source>
        <dbReference type="ARBA" id="ARBA00023295"/>
    </source>
</evidence>
<dbReference type="CDD" id="cd16899">
    <property type="entry name" value="LYZ_C_invert"/>
    <property type="match status" value="1"/>
</dbReference>
<comment type="caution">
    <text evidence="10">The sequence shown here is derived from an EMBL/GenBank/DDBJ whole genome shotgun (WGS) entry which is preliminary data.</text>
</comment>
<dbReference type="PROSITE" id="PS00128">
    <property type="entry name" value="GLYCOSYL_HYDROL_F22_1"/>
    <property type="match status" value="1"/>
</dbReference>
<evidence type="ECO:0000256" key="1">
    <source>
        <dbReference type="ARBA" id="ARBA00000632"/>
    </source>
</evidence>
<dbReference type="SUPFAM" id="SSF53955">
    <property type="entry name" value="Lysozyme-like"/>
    <property type="match status" value="1"/>
</dbReference>
<dbReference type="PANTHER" id="PTHR11407:SF63">
    <property type="entry name" value="LYSOZYME C"/>
    <property type="match status" value="1"/>
</dbReference>
<reference evidence="10 11" key="1">
    <citation type="submission" date="2023-03" db="EMBL/GenBank/DDBJ databases">
        <title>Genome insight into feeding habits of ladybird beetles.</title>
        <authorList>
            <person name="Li H.-S."/>
            <person name="Huang Y.-H."/>
            <person name="Pang H."/>
        </authorList>
    </citation>
    <scope>NUCLEOTIDE SEQUENCE [LARGE SCALE GENOMIC DNA]</scope>
    <source>
        <strain evidence="10">SYSU_2023b</strain>
        <tissue evidence="10">Whole body</tissue>
    </source>
</reference>
<feature type="signal peptide" evidence="8">
    <location>
        <begin position="1"/>
        <end position="19"/>
    </location>
</feature>
<dbReference type="PROSITE" id="PS51348">
    <property type="entry name" value="GLYCOSYL_HYDROL_F22_2"/>
    <property type="match status" value="1"/>
</dbReference>
<dbReference type="EMBL" id="JARQZJ010000045">
    <property type="protein sequence ID" value="KAK9878074.1"/>
    <property type="molecule type" value="Genomic_DNA"/>
</dbReference>
<dbReference type="GO" id="GO:0003796">
    <property type="term" value="F:lysozyme activity"/>
    <property type="evidence" value="ECO:0007669"/>
    <property type="project" value="UniProtKB-EC"/>
</dbReference>
<gene>
    <name evidence="10" type="ORF">WA026_020705</name>
</gene>
<sequence length="374" mass="42431">MTKKLAAVCFLIFVSFGEAKIYKRCELASELLHIHKIAVEEIPVWVCIAKHESVFNTSAVNRGSGDHGLFQISDLYWCSKEGQGRACNAACSSFEDDDIEDDVQCIRRIYNEHKRLSGNGFNAWVVYPLYCDRDVQTYIADCFDLNTIKTTTISTIPTTEGEEEYEFPPLPVFPKLANTSALKTNVKYPKIVLKTSSQKSEVTSTSRSEVSMIRRMPHKLNTKFLSVYSSWNLGYYDPNEPKTSRKNEGSFETFNYNKAGKVILSSHDLKNVISKNNKPTSTTKLHVVSTFIPKAIKKQTVHITPAKSKSESSRPLQLNESKYTENVQTSRPSNIFTSNSRKGREQSVSYQRTKIDSHYIIERNGRGGFRLTLE</sequence>
<evidence type="ECO:0000256" key="4">
    <source>
        <dbReference type="ARBA" id="ARBA00023157"/>
    </source>
</evidence>
<keyword evidence="5" id="KW-0378">Hydrolase</keyword>
<dbReference type="Proteomes" id="UP001431783">
    <property type="component" value="Unassembled WGS sequence"/>
</dbReference>
<dbReference type="EC" id="3.2.1.17" evidence="2"/>
<evidence type="ECO:0000313" key="11">
    <source>
        <dbReference type="Proteomes" id="UP001431783"/>
    </source>
</evidence>
<comment type="catalytic activity">
    <reaction evidence="1">
        <text>Hydrolysis of (1-&gt;4)-beta-linkages between N-acetylmuramic acid and N-acetyl-D-glucosamine residues in a peptidoglycan and between N-acetyl-D-glucosamine residues in chitodextrins.</text>
        <dbReference type="EC" id="3.2.1.17"/>
    </reaction>
</comment>
<dbReference type="InterPro" id="IPR023346">
    <property type="entry name" value="Lysozyme-like_dom_sf"/>
</dbReference>
<feature type="compositionally biased region" description="Polar residues" evidence="7">
    <location>
        <begin position="313"/>
        <end position="350"/>
    </location>
</feature>
<evidence type="ECO:0000256" key="7">
    <source>
        <dbReference type="SAM" id="MobiDB-lite"/>
    </source>
</evidence>
<proteinExistence type="inferred from homology"/>
<comment type="similarity">
    <text evidence="6">Belongs to the glycosyl hydrolase 22 family.</text>
</comment>
<dbReference type="PRINTS" id="PR00135">
    <property type="entry name" value="LYZLACT"/>
</dbReference>
<evidence type="ECO:0000259" key="9">
    <source>
        <dbReference type="PROSITE" id="PS00128"/>
    </source>
</evidence>
<evidence type="ECO:0000256" key="8">
    <source>
        <dbReference type="SAM" id="SignalP"/>
    </source>
</evidence>
<organism evidence="10 11">
    <name type="scientific">Henosepilachna vigintioctopunctata</name>
    <dbReference type="NCBI Taxonomy" id="420089"/>
    <lineage>
        <taxon>Eukaryota</taxon>
        <taxon>Metazoa</taxon>
        <taxon>Ecdysozoa</taxon>
        <taxon>Arthropoda</taxon>
        <taxon>Hexapoda</taxon>
        <taxon>Insecta</taxon>
        <taxon>Pterygota</taxon>
        <taxon>Neoptera</taxon>
        <taxon>Endopterygota</taxon>
        <taxon>Coleoptera</taxon>
        <taxon>Polyphaga</taxon>
        <taxon>Cucujiformia</taxon>
        <taxon>Coccinelloidea</taxon>
        <taxon>Coccinellidae</taxon>
        <taxon>Epilachninae</taxon>
        <taxon>Epilachnini</taxon>
        <taxon>Henosepilachna</taxon>
    </lineage>
</organism>
<keyword evidence="3" id="KW-0081">Bacteriolytic enzyme</keyword>
<feature type="domain" description="Glycosyl hydrolases family 22 (GH22)" evidence="9">
    <location>
        <begin position="87"/>
        <end position="105"/>
    </location>
</feature>
<evidence type="ECO:0000313" key="10">
    <source>
        <dbReference type="EMBL" id="KAK9878074.1"/>
    </source>
</evidence>